<organism evidence="4">
    <name type="scientific">Thermohahella caldifontis</name>
    <dbReference type="NCBI Taxonomy" id="3142973"/>
    <lineage>
        <taxon>Bacteria</taxon>
        <taxon>Pseudomonadati</taxon>
        <taxon>Pseudomonadota</taxon>
        <taxon>Gammaproteobacteria</taxon>
        <taxon>Oceanospirillales</taxon>
        <taxon>Hahellaceae</taxon>
        <taxon>Thermohahella</taxon>
    </lineage>
</organism>
<dbReference type="CDD" id="cd02440">
    <property type="entry name" value="AdoMet_MTases"/>
    <property type="match status" value="1"/>
</dbReference>
<dbReference type="PANTHER" id="PTHR43667">
    <property type="entry name" value="CYCLOPROPANE-FATTY-ACYL-PHOSPHOLIPID SYNTHASE"/>
    <property type="match status" value="1"/>
</dbReference>
<dbReference type="AlphaFoldDB" id="A0AB39UZ50"/>
<dbReference type="Pfam" id="PF13847">
    <property type="entry name" value="Methyltransf_31"/>
    <property type="match status" value="1"/>
</dbReference>
<evidence type="ECO:0000313" key="4">
    <source>
        <dbReference type="EMBL" id="XDT73172.1"/>
    </source>
</evidence>
<evidence type="ECO:0000259" key="3">
    <source>
        <dbReference type="Pfam" id="PF21782"/>
    </source>
</evidence>
<dbReference type="GO" id="GO:0008168">
    <property type="term" value="F:methyltransferase activity"/>
    <property type="evidence" value="ECO:0007669"/>
    <property type="project" value="UniProtKB-KW"/>
</dbReference>
<keyword evidence="4" id="KW-0808">Transferase</keyword>
<feature type="domain" description="PKMT C-terminal winged helix" evidence="3">
    <location>
        <begin position="436"/>
        <end position="500"/>
    </location>
</feature>
<dbReference type="KEGG" id="tcd:AAIA72_04110"/>
<dbReference type="EC" id="2.1.1.-" evidence="4"/>
<feature type="domain" description="Methyltransferase regulatory" evidence="1">
    <location>
        <begin position="219"/>
        <end position="301"/>
    </location>
</feature>
<reference evidence="4" key="1">
    <citation type="submission" date="2024-05" db="EMBL/GenBank/DDBJ databases">
        <title>Genome sequencing of novel strain.</title>
        <authorList>
            <person name="Ganbat D."/>
            <person name="Ganbat S."/>
            <person name="Lee S.-J."/>
        </authorList>
    </citation>
    <scope>NUCLEOTIDE SEQUENCE</scope>
    <source>
        <strain evidence="4">SMD15-11</strain>
    </source>
</reference>
<dbReference type="GO" id="GO:0032259">
    <property type="term" value="P:methylation"/>
    <property type="evidence" value="ECO:0007669"/>
    <property type="project" value="UniProtKB-KW"/>
</dbReference>
<accession>A0AB39UZ50</accession>
<name>A0AB39UZ50_9GAMM</name>
<dbReference type="PANTHER" id="PTHR43667:SF2">
    <property type="entry name" value="FATTY ACID C-METHYL TRANSFERASE"/>
    <property type="match status" value="1"/>
</dbReference>
<dbReference type="Pfam" id="PF21782">
    <property type="entry name" value="WHD_PKMT"/>
    <property type="match status" value="1"/>
</dbReference>
<evidence type="ECO:0000259" key="2">
    <source>
        <dbReference type="Pfam" id="PF13847"/>
    </source>
</evidence>
<dbReference type="InterPro" id="IPR025714">
    <property type="entry name" value="Methyltranfer_dom"/>
</dbReference>
<evidence type="ECO:0000259" key="1">
    <source>
        <dbReference type="Pfam" id="PF10119"/>
    </source>
</evidence>
<dbReference type="EMBL" id="CP154858">
    <property type="protein sequence ID" value="XDT73172.1"/>
    <property type="molecule type" value="Genomic_DNA"/>
</dbReference>
<dbReference type="InterPro" id="IPR018773">
    <property type="entry name" value="MeTrfase_reg_dom_prd"/>
</dbReference>
<dbReference type="Gene3D" id="3.40.50.150">
    <property type="entry name" value="Vaccinia Virus protein VP39"/>
    <property type="match status" value="1"/>
</dbReference>
<sequence>MDSQTLIAKAYDETHYESSAFLQTHPETLAAIGLLFGLQPVHPAHGRVLEIGCALGDNLIPMALNAPDSQFVGVDISSSQIDVAAERAARLGLRNIKFYSGSIEHLPDNAGPFDYIICHGVFSWVPESVQSAILERIRNLLSPQGIAYISYNTYPGWHFRDVLKHAIRFHGRHAKGLDEQHEALKEIADLLAEQGSSREDTPTARIARVFRKQLDALPPSYLVHEYYEPFNIPLYFSQFADMLATHQLKFVGEAHMMDNFPLLHNPELQEKLLAFSGAREEFEQYADLMLSRSFRSSLVTHSTNAVNPNIHPDRIRPFYFISDFKPAREDTASLAPDKKLKFHSRGTGQEIKASTPITKAALTCLWHAWPLGFNFNDLVHHAYKVLSRDINSTPLEEVKKEALQLCQDLLELYAGGHLRFPRVSPPLCTNQVSSAPLLSPVARQQLQNSESGQVTNQLHCTVRLEPLVREVALLCNGQRSQTEIEVALTGILRSRGTELGIKPELLVRPEGAAKDAVRLGLAVLRDHALLVG</sequence>
<dbReference type="RefSeq" id="WP_369602166.1">
    <property type="nucleotide sequence ID" value="NZ_CP154858.1"/>
</dbReference>
<gene>
    <name evidence="4" type="ORF">AAIA72_04110</name>
</gene>
<feature type="domain" description="Methyltransferase" evidence="2">
    <location>
        <begin position="45"/>
        <end position="152"/>
    </location>
</feature>
<dbReference type="InterPro" id="IPR050723">
    <property type="entry name" value="CFA/CMAS"/>
</dbReference>
<protein>
    <submittedName>
        <fullName evidence="4">Class I SAM-dependent methyltransferase</fullName>
        <ecNumber evidence="4">2.1.1.-</ecNumber>
    </submittedName>
</protein>
<keyword evidence="4" id="KW-0489">Methyltransferase</keyword>
<proteinExistence type="predicted"/>
<dbReference type="SUPFAM" id="SSF53335">
    <property type="entry name" value="S-adenosyl-L-methionine-dependent methyltransferases"/>
    <property type="match status" value="1"/>
</dbReference>
<dbReference type="InterPro" id="IPR029063">
    <property type="entry name" value="SAM-dependent_MTases_sf"/>
</dbReference>
<dbReference type="InterPro" id="IPR048976">
    <property type="entry name" value="WHD_PKMT"/>
</dbReference>
<dbReference type="Pfam" id="PF10119">
    <property type="entry name" value="MethyTransf_Reg"/>
    <property type="match status" value="1"/>
</dbReference>